<dbReference type="Pfam" id="PF14525">
    <property type="entry name" value="AraC_binding_2"/>
    <property type="match status" value="1"/>
</dbReference>
<name>A0A7W7AET3_9SPHN</name>
<proteinExistence type="predicted"/>
<dbReference type="InterPro" id="IPR018060">
    <property type="entry name" value="HTH_AraC"/>
</dbReference>
<dbReference type="PROSITE" id="PS01124">
    <property type="entry name" value="HTH_ARAC_FAMILY_2"/>
    <property type="match status" value="1"/>
</dbReference>
<dbReference type="PROSITE" id="PS00041">
    <property type="entry name" value="HTH_ARAC_FAMILY_1"/>
    <property type="match status" value="1"/>
</dbReference>
<dbReference type="InterPro" id="IPR018062">
    <property type="entry name" value="HTH_AraC-typ_CS"/>
</dbReference>
<dbReference type="InterPro" id="IPR009057">
    <property type="entry name" value="Homeodomain-like_sf"/>
</dbReference>
<dbReference type="Proteomes" id="UP000538566">
    <property type="component" value="Unassembled WGS sequence"/>
</dbReference>
<comment type="caution">
    <text evidence="5">The sequence shown here is derived from an EMBL/GenBank/DDBJ whole genome shotgun (WGS) entry which is preliminary data.</text>
</comment>
<dbReference type="PANTHER" id="PTHR46796">
    <property type="entry name" value="HTH-TYPE TRANSCRIPTIONAL ACTIVATOR RHAS-RELATED"/>
    <property type="match status" value="1"/>
</dbReference>
<dbReference type="GO" id="GO:0003700">
    <property type="term" value="F:DNA-binding transcription factor activity"/>
    <property type="evidence" value="ECO:0007669"/>
    <property type="project" value="InterPro"/>
</dbReference>
<keyword evidence="3" id="KW-0804">Transcription</keyword>
<evidence type="ECO:0000259" key="4">
    <source>
        <dbReference type="PROSITE" id="PS01124"/>
    </source>
</evidence>
<sequence>MLEVLSTRELAPVERLDYWNDLIASTYTGMVVDAPRDRFDARLTVWQMGTLRMVRPYSRAAVISRHAERHTRPTDQALVAHLLTRGSARLEQRGRSVDLVEGDMVLCAAEEFYRFDTKATHEMMVVEFDRRTLAERVPGIDDFVARRISGQLPSTRLAHRYMSSLWQEASETLPGAHWQMHAGILGDIIASCIEGSREVAEAPGHALLSRAEAVIRERIGDAGLTPSAVAMEIGVPLRTLQAAAASAGTTPSALIMRRRLQRAAKRLLSEPGASVTSIALESGFADSAHFARRFQQHFGATPSHYRRMN</sequence>
<evidence type="ECO:0000313" key="6">
    <source>
        <dbReference type="Proteomes" id="UP000538566"/>
    </source>
</evidence>
<dbReference type="InterPro" id="IPR050204">
    <property type="entry name" value="AraC_XylS_family_regulators"/>
</dbReference>
<keyword evidence="6" id="KW-1185">Reference proteome</keyword>
<keyword evidence="2 5" id="KW-0238">DNA-binding</keyword>
<feature type="domain" description="HTH araC/xylS-type" evidence="4">
    <location>
        <begin position="209"/>
        <end position="308"/>
    </location>
</feature>
<protein>
    <submittedName>
        <fullName evidence="5">AraC-like DNA-binding protein</fullName>
    </submittedName>
</protein>
<dbReference type="PRINTS" id="PR00032">
    <property type="entry name" value="HTHARAC"/>
</dbReference>
<dbReference type="GO" id="GO:0043565">
    <property type="term" value="F:sequence-specific DNA binding"/>
    <property type="evidence" value="ECO:0007669"/>
    <property type="project" value="InterPro"/>
</dbReference>
<dbReference type="OrthoDB" id="7191628at2"/>
<gene>
    <name evidence="5" type="ORF">GGR37_003289</name>
</gene>
<reference evidence="5 6" key="1">
    <citation type="submission" date="2020-08" db="EMBL/GenBank/DDBJ databases">
        <title>Genomic Encyclopedia of Type Strains, Phase IV (KMG-IV): sequencing the most valuable type-strain genomes for metagenomic binning, comparative biology and taxonomic classification.</title>
        <authorList>
            <person name="Goeker M."/>
        </authorList>
    </citation>
    <scope>NUCLEOTIDE SEQUENCE [LARGE SCALE GENOMIC DNA]</scope>
    <source>
        <strain evidence="5 6">DSM 17507</strain>
    </source>
</reference>
<dbReference type="Gene3D" id="1.10.10.60">
    <property type="entry name" value="Homeodomain-like"/>
    <property type="match status" value="1"/>
</dbReference>
<keyword evidence="1" id="KW-0805">Transcription regulation</keyword>
<evidence type="ECO:0000256" key="3">
    <source>
        <dbReference type="ARBA" id="ARBA00023163"/>
    </source>
</evidence>
<dbReference type="AlphaFoldDB" id="A0A7W7AET3"/>
<dbReference type="Pfam" id="PF12833">
    <property type="entry name" value="HTH_18"/>
    <property type="match status" value="1"/>
</dbReference>
<dbReference type="EMBL" id="JACHOA010000006">
    <property type="protein sequence ID" value="MBB4614999.1"/>
    <property type="molecule type" value="Genomic_DNA"/>
</dbReference>
<organism evidence="5 6">
    <name type="scientific">Novosphingobium taihuense</name>
    <dbReference type="NCBI Taxonomy" id="260085"/>
    <lineage>
        <taxon>Bacteria</taxon>
        <taxon>Pseudomonadati</taxon>
        <taxon>Pseudomonadota</taxon>
        <taxon>Alphaproteobacteria</taxon>
        <taxon>Sphingomonadales</taxon>
        <taxon>Sphingomonadaceae</taxon>
        <taxon>Novosphingobium</taxon>
    </lineage>
</organism>
<evidence type="ECO:0000313" key="5">
    <source>
        <dbReference type="EMBL" id="MBB4614999.1"/>
    </source>
</evidence>
<dbReference type="InterPro" id="IPR035418">
    <property type="entry name" value="AraC-bd_2"/>
</dbReference>
<evidence type="ECO:0000256" key="1">
    <source>
        <dbReference type="ARBA" id="ARBA00023015"/>
    </source>
</evidence>
<dbReference type="SMART" id="SM00342">
    <property type="entry name" value="HTH_ARAC"/>
    <property type="match status" value="1"/>
</dbReference>
<dbReference type="RefSeq" id="WP_158637739.1">
    <property type="nucleotide sequence ID" value="NZ_JACHOA010000006.1"/>
</dbReference>
<dbReference type="InterPro" id="IPR020449">
    <property type="entry name" value="Tscrpt_reg_AraC-type_HTH"/>
</dbReference>
<evidence type="ECO:0000256" key="2">
    <source>
        <dbReference type="ARBA" id="ARBA00023125"/>
    </source>
</evidence>
<dbReference type="SUPFAM" id="SSF46689">
    <property type="entry name" value="Homeodomain-like"/>
    <property type="match status" value="1"/>
</dbReference>
<accession>A0A7W7AET3</accession>